<dbReference type="OrthoDB" id="2275718at2759"/>
<feature type="region of interest" description="Disordered" evidence="1">
    <location>
        <begin position="146"/>
        <end position="179"/>
    </location>
</feature>
<dbReference type="AlphaFoldDB" id="A0A833VGV4"/>
<dbReference type="InterPro" id="IPR025852">
    <property type="entry name" value="SM_dom_ATX"/>
</dbReference>
<organism evidence="3 4">
    <name type="scientific">Carex littledalei</name>
    <dbReference type="NCBI Taxonomy" id="544730"/>
    <lineage>
        <taxon>Eukaryota</taxon>
        <taxon>Viridiplantae</taxon>
        <taxon>Streptophyta</taxon>
        <taxon>Embryophyta</taxon>
        <taxon>Tracheophyta</taxon>
        <taxon>Spermatophyta</taxon>
        <taxon>Magnoliopsida</taxon>
        <taxon>Liliopsida</taxon>
        <taxon>Poales</taxon>
        <taxon>Cyperaceae</taxon>
        <taxon>Cyperoideae</taxon>
        <taxon>Cariceae</taxon>
        <taxon>Carex</taxon>
        <taxon>Carex subgen. Euthyceras</taxon>
    </lineage>
</organism>
<protein>
    <submittedName>
        <fullName evidence="3">Polyadenylate-binding protein-interacting protein 4</fullName>
    </submittedName>
</protein>
<sequence length="398" mass="42777">MARTTSAKKLEQKGTRAAMSKRESSTQLQMADTKTQVQETLGEALVFTMLCIVGLQVEVQVKDGSVYSGIFHSANFSHGVVLKKARKIGEGKRGTNVPLESFLDTLVILSQDFVQLIVKDFALTSEGQMDNTNMKEGTLNKSLANSNQVENKSRISKEKVSRSDVKVSSCNDAPSMNGNAQNKAIVKESKLNPSARAFSPSIAKPTPMTTVVPPIANSFTVPNIKTAGTPPNGAYNIVPHHPFVSDKPLLYNNFPPANAGVAPAYPQQILGCQATNVYPVGVASQYRPVQFAPTFMNSNAPAVMAARAGPTMCMHPIPQVGIQGAPVVPQAWPRTVFNPYPPNVPRFQGVPPVYMTSPPIMNVSSPMVIPGPMPIAPTLRSVQPFMVPTGASTFPMKF</sequence>
<dbReference type="EMBL" id="SWLB01000019">
    <property type="protein sequence ID" value="KAF3325665.1"/>
    <property type="molecule type" value="Genomic_DNA"/>
</dbReference>
<feature type="compositionally biased region" description="Basic and acidic residues" evidence="1">
    <location>
        <begin position="8"/>
        <end position="24"/>
    </location>
</feature>
<gene>
    <name evidence="3" type="ORF">FCM35_KLT08745</name>
</gene>
<name>A0A833VGV4_9POAL</name>
<evidence type="ECO:0000259" key="2">
    <source>
        <dbReference type="Pfam" id="PF14438"/>
    </source>
</evidence>
<dbReference type="Proteomes" id="UP000623129">
    <property type="component" value="Unassembled WGS sequence"/>
</dbReference>
<keyword evidence="4" id="KW-1185">Reference proteome</keyword>
<dbReference type="PANTHER" id="PTHR12854">
    <property type="entry name" value="ATAXIN 2-RELATED"/>
    <property type="match status" value="1"/>
</dbReference>
<evidence type="ECO:0000313" key="3">
    <source>
        <dbReference type="EMBL" id="KAF3325665.1"/>
    </source>
</evidence>
<dbReference type="GO" id="GO:0003729">
    <property type="term" value="F:mRNA binding"/>
    <property type="evidence" value="ECO:0007669"/>
    <property type="project" value="TreeGrafter"/>
</dbReference>
<feature type="domain" description="Ataxin 2 SM" evidence="2">
    <location>
        <begin position="43"/>
        <end position="119"/>
    </location>
</feature>
<dbReference type="PANTHER" id="PTHR12854:SF12">
    <property type="entry name" value="POLYADENYLATE-BINDING PROTEIN INTERACTING PROTEIN"/>
    <property type="match status" value="1"/>
</dbReference>
<feature type="compositionally biased region" description="Basic and acidic residues" evidence="1">
    <location>
        <begin position="151"/>
        <end position="165"/>
    </location>
</feature>
<reference evidence="3" key="1">
    <citation type="submission" date="2020-01" db="EMBL/GenBank/DDBJ databases">
        <title>Genome sequence of Kobresia littledalei, the first chromosome-level genome in the family Cyperaceae.</title>
        <authorList>
            <person name="Qu G."/>
        </authorList>
    </citation>
    <scope>NUCLEOTIDE SEQUENCE</scope>
    <source>
        <strain evidence="3">C.B.Clarke</strain>
        <tissue evidence="3">Leaf</tissue>
    </source>
</reference>
<dbReference type="Pfam" id="PF14438">
    <property type="entry name" value="SM-ATX"/>
    <property type="match status" value="1"/>
</dbReference>
<feature type="compositionally biased region" description="Polar residues" evidence="1">
    <location>
        <begin position="166"/>
        <end position="179"/>
    </location>
</feature>
<accession>A0A833VGV4</accession>
<proteinExistence type="predicted"/>
<dbReference type="GO" id="GO:0034063">
    <property type="term" value="P:stress granule assembly"/>
    <property type="evidence" value="ECO:0007669"/>
    <property type="project" value="TreeGrafter"/>
</dbReference>
<evidence type="ECO:0000313" key="4">
    <source>
        <dbReference type="Proteomes" id="UP000623129"/>
    </source>
</evidence>
<dbReference type="GO" id="GO:0010494">
    <property type="term" value="C:cytoplasmic stress granule"/>
    <property type="evidence" value="ECO:0007669"/>
    <property type="project" value="TreeGrafter"/>
</dbReference>
<dbReference type="InterPro" id="IPR045117">
    <property type="entry name" value="ATXN2-like"/>
</dbReference>
<feature type="region of interest" description="Disordered" evidence="1">
    <location>
        <begin position="1"/>
        <end position="31"/>
    </location>
</feature>
<comment type="caution">
    <text evidence="3">The sequence shown here is derived from an EMBL/GenBank/DDBJ whole genome shotgun (WGS) entry which is preliminary data.</text>
</comment>
<evidence type="ECO:0000256" key="1">
    <source>
        <dbReference type="SAM" id="MobiDB-lite"/>
    </source>
</evidence>